<dbReference type="EMBL" id="CM055113">
    <property type="protein sequence ID" value="KAJ7516093.1"/>
    <property type="molecule type" value="Genomic_DNA"/>
</dbReference>
<gene>
    <name evidence="1" type="ORF">O6H91_22G042600</name>
</gene>
<name>A0ACC2AES2_DIPCM</name>
<organism evidence="1 2">
    <name type="scientific">Diphasiastrum complanatum</name>
    <name type="common">Issler's clubmoss</name>
    <name type="synonym">Lycopodium complanatum</name>
    <dbReference type="NCBI Taxonomy" id="34168"/>
    <lineage>
        <taxon>Eukaryota</taxon>
        <taxon>Viridiplantae</taxon>
        <taxon>Streptophyta</taxon>
        <taxon>Embryophyta</taxon>
        <taxon>Tracheophyta</taxon>
        <taxon>Lycopodiopsida</taxon>
        <taxon>Lycopodiales</taxon>
        <taxon>Lycopodiaceae</taxon>
        <taxon>Lycopodioideae</taxon>
        <taxon>Diphasiastrum</taxon>
    </lineage>
</organism>
<reference evidence="2" key="1">
    <citation type="journal article" date="2024" name="Proc. Natl. Acad. Sci. U.S.A.">
        <title>Extraordinary preservation of gene collinearity over three hundred million years revealed in homosporous lycophytes.</title>
        <authorList>
            <person name="Li C."/>
            <person name="Wickell D."/>
            <person name="Kuo L.Y."/>
            <person name="Chen X."/>
            <person name="Nie B."/>
            <person name="Liao X."/>
            <person name="Peng D."/>
            <person name="Ji J."/>
            <person name="Jenkins J."/>
            <person name="Williams M."/>
            <person name="Shu S."/>
            <person name="Plott C."/>
            <person name="Barry K."/>
            <person name="Rajasekar S."/>
            <person name="Grimwood J."/>
            <person name="Han X."/>
            <person name="Sun S."/>
            <person name="Hou Z."/>
            <person name="He W."/>
            <person name="Dai G."/>
            <person name="Sun C."/>
            <person name="Schmutz J."/>
            <person name="Leebens-Mack J.H."/>
            <person name="Li F.W."/>
            <person name="Wang L."/>
        </authorList>
    </citation>
    <scope>NUCLEOTIDE SEQUENCE [LARGE SCALE GENOMIC DNA]</scope>
    <source>
        <strain evidence="2">cv. PW_Plant_1</strain>
    </source>
</reference>
<proteinExistence type="predicted"/>
<keyword evidence="2" id="KW-1185">Reference proteome</keyword>
<accession>A0ACC2AES2</accession>
<protein>
    <submittedName>
        <fullName evidence="1">Uncharacterized protein</fullName>
    </submittedName>
</protein>
<sequence length="616" mass="70336">MSGARLCGLLADLGYEGWQLLDPDSFEWPFQYDDTQPLLDWLCTNLRATNVLSVSELLQYKELLAEGKIMEDEDLYFAFESILAFASKRSNQETALGAEESLKEIKEATIAYREEEAALQKRLHLLQSQVDSLAGHSSSLIQGRRARVAAASTASTNLMVAEEKLANRNLEVNTVLEKISCLAKELASYHSRQVEGIFISFADLRPYTRQDLACTKELNQWYIKQFDIGPSRLVVEEGKSKYSWVSADNAPNSLAEGDPQQSHHHRLMELQRLRSVFGISERQWVEAQVENAKQQAVLATAKLQVCADQAHVRSDLHSLRRRHADIGTELDPLILKEEKMLSEVIPSLCWELAQLQDTYVLQGDYDLKVMRQEYYISQQKRFISHLVDQLARHRFLQVACHLERKTMNGSYELLRLIEAELDVFLNGAMKRINRCLALSQVESEVREQGAIDDRDVFLHRVRDLLNIYNYEQGTMPIYVSAPGLIQQLNHLQSDLQSLQTELDKSLVQDKTKCIAELCSIIQRMQQLLFASSTTAQPILTPWPLMKELGEMEKSNSQLSVAIANVTHERSEKTDIIKHHPHEVGLERQVFVNFFCAPEHLRSQVRELVAMVKAMQV</sequence>
<comment type="caution">
    <text evidence="1">The sequence shown here is derived from an EMBL/GenBank/DDBJ whole genome shotgun (WGS) entry which is preliminary data.</text>
</comment>
<evidence type="ECO:0000313" key="1">
    <source>
        <dbReference type="EMBL" id="KAJ7516093.1"/>
    </source>
</evidence>
<dbReference type="Proteomes" id="UP001162992">
    <property type="component" value="Chromosome 22"/>
</dbReference>
<evidence type="ECO:0000313" key="2">
    <source>
        <dbReference type="Proteomes" id="UP001162992"/>
    </source>
</evidence>